<dbReference type="Pfam" id="PF01927">
    <property type="entry name" value="Mut7-C"/>
    <property type="match status" value="1"/>
</dbReference>
<evidence type="ECO:0000313" key="4">
    <source>
        <dbReference type="Proteomes" id="UP001500552"/>
    </source>
</evidence>
<name>A0ABP8L7E1_9BACT</name>
<protein>
    <submittedName>
        <fullName evidence="3">Mut7-C RNAse domain-containing protein</fullName>
    </submittedName>
</protein>
<dbReference type="InterPro" id="IPR027798">
    <property type="entry name" value="Ub_Mut7C"/>
</dbReference>
<evidence type="ECO:0000259" key="2">
    <source>
        <dbReference type="Pfam" id="PF14451"/>
    </source>
</evidence>
<dbReference type="InterPro" id="IPR002782">
    <property type="entry name" value="Mut7-C_RNAse_dom"/>
</dbReference>
<reference evidence="4" key="1">
    <citation type="journal article" date="2019" name="Int. J. Syst. Evol. Microbiol.">
        <title>The Global Catalogue of Microorganisms (GCM) 10K type strain sequencing project: providing services to taxonomists for standard genome sequencing and annotation.</title>
        <authorList>
            <consortium name="The Broad Institute Genomics Platform"/>
            <consortium name="The Broad Institute Genome Sequencing Center for Infectious Disease"/>
            <person name="Wu L."/>
            <person name="Ma J."/>
        </authorList>
    </citation>
    <scope>NUCLEOTIDE SEQUENCE [LARGE SCALE GENOMIC DNA]</scope>
    <source>
        <strain evidence="4">JCM 17926</strain>
    </source>
</reference>
<evidence type="ECO:0000313" key="3">
    <source>
        <dbReference type="EMBL" id="GAA4423972.1"/>
    </source>
</evidence>
<dbReference type="RefSeq" id="WP_345156399.1">
    <property type="nucleotide sequence ID" value="NZ_BAABHC010000002.1"/>
</dbReference>
<dbReference type="SUPFAM" id="SSF54285">
    <property type="entry name" value="MoaD/ThiS"/>
    <property type="match status" value="1"/>
</dbReference>
<accession>A0ABP8L7E1</accession>
<organism evidence="3 4">
    <name type="scientific">Pontibacter saemangeumensis</name>
    <dbReference type="NCBI Taxonomy" id="1084525"/>
    <lineage>
        <taxon>Bacteria</taxon>
        <taxon>Pseudomonadati</taxon>
        <taxon>Bacteroidota</taxon>
        <taxon>Cytophagia</taxon>
        <taxon>Cytophagales</taxon>
        <taxon>Hymenobacteraceae</taxon>
        <taxon>Pontibacter</taxon>
    </lineage>
</organism>
<dbReference type="PANTHER" id="PTHR39081">
    <property type="entry name" value="MUT7-C DOMAIN-CONTAINING PROTEIN"/>
    <property type="match status" value="1"/>
</dbReference>
<feature type="domain" description="Mut7-C RNAse" evidence="1">
    <location>
        <begin position="99"/>
        <end position="240"/>
    </location>
</feature>
<dbReference type="Pfam" id="PF14451">
    <property type="entry name" value="Ub-Mut7C"/>
    <property type="match status" value="1"/>
</dbReference>
<evidence type="ECO:0000259" key="1">
    <source>
        <dbReference type="Pfam" id="PF01927"/>
    </source>
</evidence>
<feature type="domain" description="Ubiquitin Mut7-C" evidence="2">
    <location>
        <begin position="4"/>
        <end position="79"/>
    </location>
</feature>
<proteinExistence type="predicted"/>
<comment type="caution">
    <text evidence="3">The sequence shown here is derived from an EMBL/GenBank/DDBJ whole genome shotgun (WGS) entry which is preliminary data.</text>
</comment>
<dbReference type="PANTHER" id="PTHR39081:SF1">
    <property type="entry name" value="MUT7-C RNASE DOMAIN-CONTAINING PROTEIN"/>
    <property type="match status" value="1"/>
</dbReference>
<dbReference type="EMBL" id="BAABHC010000002">
    <property type="protein sequence ID" value="GAA4423972.1"/>
    <property type="molecule type" value="Genomic_DNA"/>
</dbReference>
<sequence length="247" mass="28093">MDHSATFSFFGSLNDFIPVSKRGQPLPYCFAGAPAVKDAIEALGVPHPEVEVILINGQPVDFYRPLQAGDQVAIYPAASRAQHPESYSVRAGLLPPDAFVLDVHLGKLVRALRMLGFDSCYRNDYTDKDISHIAQSENRIALTRDVGLLKQKSIRWGYWLRSQLLTEQLGEVISCFHLKKKFRPFTRCIACNGPIVEVQKESVVTQLPPKTKLYFDEFYQCNCCGRVYWKGSHYERMQEFIGRYLNP</sequence>
<dbReference type="Proteomes" id="UP001500552">
    <property type="component" value="Unassembled WGS sequence"/>
</dbReference>
<keyword evidence="4" id="KW-1185">Reference proteome</keyword>
<dbReference type="InterPro" id="IPR016155">
    <property type="entry name" value="Mopterin_synth/thiamin_S_b"/>
</dbReference>
<gene>
    <name evidence="3" type="ORF">GCM10023188_03260</name>
</gene>